<dbReference type="AlphaFoldDB" id="A0A7S3Z506"/>
<evidence type="ECO:0000256" key="5">
    <source>
        <dbReference type="ARBA" id="ARBA00022679"/>
    </source>
</evidence>
<evidence type="ECO:0000256" key="2">
    <source>
        <dbReference type="ARBA" id="ARBA00006751"/>
    </source>
</evidence>
<dbReference type="SUPFAM" id="SSF53167">
    <property type="entry name" value="Purine and uridine phosphorylases"/>
    <property type="match status" value="1"/>
</dbReference>
<organism evidence="10">
    <name type="scientific">Lotharella globosa</name>
    <dbReference type="NCBI Taxonomy" id="91324"/>
    <lineage>
        <taxon>Eukaryota</taxon>
        <taxon>Sar</taxon>
        <taxon>Rhizaria</taxon>
        <taxon>Cercozoa</taxon>
        <taxon>Chlorarachniophyceae</taxon>
        <taxon>Lotharella</taxon>
    </lineage>
</organism>
<dbReference type="PANTHER" id="PTHR11904:SF9">
    <property type="entry name" value="PURINE NUCLEOSIDE PHOSPHORYLASE-RELATED"/>
    <property type="match status" value="1"/>
</dbReference>
<name>A0A7S3Z506_9EUKA</name>
<dbReference type="PANTHER" id="PTHR11904">
    <property type="entry name" value="METHYLTHIOADENOSINE/PURINE NUCLEOSIDE PHOSPHORYLASE"/>
    <property type="match status" value="1"/>
</dbReference>
<keyword evidence="8" id="KW-1133">Transmembrane helix</keyword>
<feature type="domain" description="Nucleoside phosphorylase" evidence="9">
    <location>
        <begin position="23"/>
        <end position="271"/>
    </location>
</feature>
<keyword evidence="4" id="KW-0328">Glycosyltransferase</keyword>
<dbReference type="InterPro" id="IPR000845">
    <property type="entry name" value="Nucleoside_phosphorylase_d"/>
</dbReference>
<dbReference type="NCBIfam" id="TIGR01700">
    <property type="entry name" value="PNPH"/>
    <property type="match status" value="1"/>
</dbReference>
<reference evidence="10" key="1">
    <citation type="submission" date="2021-01" db="EMBL/GenBank/DDBJ databases">
        <authorList>
            <person name="Corre E."/>
            <person name="Pelletier E."/>
            <person name="Niang G."/>
            <person name="Scheremetjew M."/>
            <person name="Finn R."/>
            <person name="Kale V."/>
            <person name="Holt S."/>
            <person name="Cochrane G."/>
            <person name="Meng A."/>
            <person name="Brown T."/>
            <person name="Cohen L."/>
        </authorList>
    </citation>
    <scope>NUCLEOTIDE SEQUENCE</scope>
    <source>
        <strain evidence="10">CCCM811</strain>
    </source>
</reference>
<evidence type="ECO:0000256" key="1">
    <source>
        <dbReference type="ARBA" id="ARBA00005058"/>
    </source>
</evidence>
<dbReference type="GO" id="GO:0004731">
    <property type="term" value="F:purine-nucleoside phosphorylase activity"/>
    <property type="evidence" value="ECO:0007669"/>
    <property type="project" value="UniProtKB-EC"/>
</dbReference>
<dbReference type="InterPro" id="IPR011268">
    <property type="entry name" value="Purine_phosphorylase"/>
</dbReference>
<dbReference type="GO" id="GO:0009116">
    <property type="term" value="P:nucleoside metabolic process"/>
    <property type="evidence" value="ECO:0007669"/>
    <property type="project" value="InterPro"/>
</dbReference>
<dbReference type="GO" id="GO:0005737">
    <property type="term" value="C:cytoplasm"/>
    <property type="evidence" value="ECO:0007669"/>
    <property type="project" value="TreeGrafter"/>
</dbReference>
<evidence type="ECO:0000256" key="7">
    <source>
        <dbReference type="ARBA" id="ARBA00033072"/>
    </source>
</evidence>
<protein>
    <recommendedName>
        <fullName evidence="3">purine-nucleoside phosphorylase</fullName>
        <ecNumber evidence="3">2.4.2.1</ecNumber>
    </recommendedName>
    <alternativeName>
        <fullName evidence="7">Inosine phosphorylase</fullName>
    </alternativeName>
    <alternativeName>
        <fullName evidence="6">Inosine-guanosine phosphorylase</fullName>
    </alternativeName>
</protein>
<keyword evidence="8" id="KW-0812">Transmembrane</keyword>
<keyword evidence="5" id="KW-0808">Transferase</keyword>
<dbReference type="EC" id="2.4.2.1" evidence="3"/>
<dbReference type="Pfam" id="PF01048">
    <property type="entry name" value="PNP_UDP_1"/>
    <property type="match status" value="1"/>
</dbReference>
<evidence type="ECO:0000313" key="10">
    <source>
        <dbReference type="EMBL" id="CAE0671865.1"/>
    </source>
</evidence>
<evidence type="ECO:0000256" key="3">
    <source>
        <dbReference type="ARBA" id="ARBA00011886"/>
    </source>
</evidence>
<keyword evidence="8" id="KW-0472">Membrane</keyword>
<dbReference type="UniPathway" id="UPA00606"/>
<dbReference type="NCBIfam" id="TIGR01697">
    <property type="entry name" value="PNPH-PUNA-XAPA"/>
    <property type="match status" value="1"/>
</dbReference>
<dbReference type="Gene3D" id="3.40.50.1580">
    <property type="entry name" value="Nucleoside phosphorylase domain"/>
    <property type="match status" value="1"/>
</dbReference>
<sequence>MDSKAAETIASFLKTKWSGQLDVAIVCGSGLSHLSKGLQDPVSVKYDDIAGWPQTTVAGHKAELVFGTLGGKGVVCMRGRFHTYEGYDIRKTSLPILVFKFLGVKLLVVTNAAGGLNPSFEVGDFMVIRDHLNIPGLAGKHPLVGKNDEKLGPRFPSTSDNYDTDMQAIAFKVGSDLGITSKMRIGTYCFVSGPTYESAAEVMFLYNNGGDAVGMSTVPETVVAHYCGIKVLGVSLITNKSIVDPDDKNVATHDEVLAAVQGETEENMLKLISKTIEAYNPAGAGEGDDAKAPAPVPPPRASAAQRLKILEKRVTALSYTVGVLAIGLLASVGAAYAAAKHMAPTCPKKK</sequence>
<evidence type="ECO:0000256" key="4">
    <source>
        <dbReference type="ARBA" id="ARBA00022676"/>
    </source>
</evidence>
<evidence type="ECO:0000259" key="9">
    <source>
        <dbReference type="Pfam" id="PF01048"/>
    </source>
</evidence>
<comment type="similarity">
    <text evidence="2">Belongs to the PNP/MTAP phosphorylase family.</text>
</comment>
<dbReference type="NCBIfam" id="NF006054">
    <property type="entry name" value="PRK08202.1"/>
    <property type="match status" value="1"/>
</dbReference>
<dbReference type="InterPro" id="IPR011270">
    <property type="entry name" value="Pur_Nuc_Pase_Ino/Guo-sp"/>
</dbReference>
<evidence type="ECO:0000256" key="6">
    <source>
        <dbReference type="ARBA" id="ARBA00031036"/>
    </source>
</evidence>
<dbReference type="FunFam" id="3.40.50.1580:FF:000004">
    <property type="entry name" value="Purine nucleoside phosphorylase"/>
    <property type="match status" value="1"/>
</dbReference>
<gene>
    <name evidence="10" type="ORF">LGLO00237_LOCUS23514</name>
</gene>
<dbReference type="InterPro" id="IPR035994">
    <property type="entry name" value="Nucleoside_phosphorylase_sf"/>
</dbReference>
<comment type="pathway">
    <text evidence="1">Purine metabolism; purine nucleoside salvage.</text>
</comment>
<accession>A0A7S3Z506</accession>
<dbReference type="EMBL" id="HBIV01032997">
    <property type="protein sequence ID" value="CAE0671865.1"/>
    <property type="molecule type" value="Transcribed_RNA"/>
</dbReference>
<feature type="transmembrane region" description="Helical" evidence="8">
    <location>
        <begin position="316"/>
        <end position="339"/>
    </location>
</feature>
<evidence type="ECO:0000256" key="8">
    <source>
        <dbReference type="SAM" id="Phobius"/>
    </source>
</evidence>
<dbReference type="CDD" id="cd09009">
    <property type="entry name" value="PNP-EcPNPII_like"/>
    <property type="match status" value="1"/>
</dbReference>
<proteinExistence type="inferred from homology"/>